<gene>
    <name evidence="2" type="ORF">DFR64_2234</name>
</gene>
<dbReference type="InterPro" id="IPR011256">
    <property type="entry name" value="Reg_factor_effector_dom_sf"/>
</dbReference>
<comment type="caution">
    <text evidence="2">The sequence shown here is derived from an EMBL/GenBank/DDBJ whole genome shotgun (WGS) entry which is preliminary data.</text>
</comment>
<dbReference type="Proteomes" id="UP000256388">
    <property type="component" value="Unassembled WGS sequence"/>
</dbReference>
<evidence type="ECO:0000313" key="2">
    <source>
        <dbReference type="EMBL" id="REG07032.1"/>
    </source>
</evidence>
<dbReference type="InterPro" id="IPR010499">
    <property type="entry name" value="AraC_E-bd"/>
</dbReference>
<sequence>MEMEFISQPAVILMGMSFFGDPFKDAGDWSENNEIGRLSQRFMDFMAASHVSLEGILASRDFYEVHIYNAETEAKGLFEVFVGYPITALNEVPLELSCKLLPAGQYAQVNLRGETIISDWYKDLDRDLADRGWQRGRPFFFQVYDRRYKGMDRIAESELTAYIPVEPRQA</sequence>
<feature type="domain" description="AraC effector-binding" evidence="1">
    <location>
        <begin position="1"/>
        <end position="166"/>
    </location>
</feature>
<reference evidence="2 3" key="1">
    <citation type="submission" date="2018-08" db="EMBL/GenBank/DDBJ databases">
        <title>Genomic Encyclopedia of Type Strains, Phase IV (KMG-IV): sequencing the most valuable type-strain genomes for metagenomic binning, comparative biology and taxonomic classification.</title>
        <authorList>
            <person name="Goeker M."/>
        </authorList>
    </citation>
    <scope>NUCLEOTIDE SEQUENCE [LARGE SCALE GENOMIC DNA]</scope>
    <source>
        <strain evidence="2 3">DSM 23923</strain>
    </source>
</reference>
<organism evidence="2 3">
    <name type="scientific">Pelolinea submarina</name>
    <dbReference type="NCBI Taxonomy" id="913107"/>
    <lineage>
        <taxon>Bacteria</taxon>
        <taxon>Bacillati</taxon>
        <taxon>Chloroflexota</taxon>
        <taxon>Anaerolineae</taxon>
        <taxon>Anaerolineales</taxon>
        <taxon>Anaerolineaceae</taxon>
        <taxon>Pelolinea</taxon>
    </lineage>
</organism>
<dbReference type="SUPFAM" id="SSF55136">
    <property type="entry name" value="Probable bacterial effector-binding domain"/>
    <property type="match status" value="1"/>
</dbReference>
<protein>
    <submittedName>
        <fullName evidence="2">AraC family transcriptional regulator</fullName>
    </submittedName>
</protein>
<dbReference type="OrthoDB" id="9782503at2"/>
<keyword evidence="3" id="KW-1185">Reference proteome</keyword>
<dbReference type="EMBL" id="QUMS01000003">
    <property type="protein sequence ID" value="REG07032.1"/>
    <property type="molecule type" value="Genomic_DNA"/>
</dbReference>
<dbReference type="Pfam" id="PF14526">
    <property type="entry name" value="Cass2"/>
    <property type="match status" value="1"/>
</dbReference>
<dbReference type="AlphaFoldDB" id="A0A347ZVK5"/>
<dbReference type="InterPro" id="IPR029441">
    <property type="entry name" value="Cass2"/>
</dbReference>
<evidence type="ECO:0000259" key="1">
    <source>
        <dbReference type="SMART" id="SM00871"/>
    </source>
</evidence>
<accession>A0A347ZVK5</accession>
<dbReference type="SMART" id="SM00871">
    <property type="entry name" value="AraC_E_bind"/>
    <property type="match status" value="1"/>
</dbReference>
<dbReference type="Gene3D" id="3.20.80.10">
    <property type="entry name" value="Regulatory factor, effector binding domain"/>
    <property type="match status" value="1"/>
</dbReference>
<proteinExistence type="predicted"/>
<name>A0A347ZVK5_9CHLR</name>
<evidence type="ECO:0000313" key="3">
    <source>
        <dbReference type="Proteomes" id="UP000256388"/>
    </source>
</evidence>
<dbReference type="RefSeq" id="WP_116225511.1">
    <property type="nucleotide sequence ID" value="NZ_AP018437.1"/>
</dbReference>